<dbReference type="GO" id="GO:0020037">
    <property type="term" value="F:heme binding"/>
    <property type="evidence" value="ECO:0007669"/>
    <property type="project" value="InterPro"/>
</dbReference>
<name>A0A0C3PUZ8_PHLG1</name>
<dbReference type="GO" id="GO:0004497">
    <property type="term" value="F:monooxygenase activity"/>
    <property type="evidence" value="ECO:0007669"/>
    <property type="project" value="UniProtKB-KW"/>
</dbReference>
<dbReference type="PRINTS" id="PR00463">
    <property type="entry name" value="EP450I"/>
</dbReference>
<dbReference type="InterPro" id="IPR001128">
    <property type="entry name" value="Cyt_P450"/>
</dbReference>
<dbReference type="Pfam" id="PF00067">
    <property type="entry name" value="p450"/>
    <property type="match status" value="1"/>
</dbReference>
<evidence type="ECO:0000313" key="10">
    <source>
        <dbReference type="EMBL" id="KIP11608.1"/>
    </source>
</evidence>
<dbReference type="GO" id="GO:0005506">
    <property type="term" value="F:iron ion binding"/>
    <property type="evidence" value="ECO:0007669"/>
    <property type="project" value="InterPro"/>
</dbReference>
<dbReference type="InterPro" id="IPR036396">
    <property type="entry name" value="Cyt_P450_sf"/>
</dbReference>
<evidence type="ECO:0000256" key="3">
    <source>
        <dbReference type="ARBA" id="ARBA00010617"/>
    </source>
</evidence>
<keyword evidence="4 8" id="KW-0479">Metal-binding</keyword>
<evidence type="ECO:0000256" key="7">
    <source>
        <dbReference type="ARBA" id="ARBA00023033"/>
    </source>
</evidence>
<keyword evidence="9" id="KW-0472">Membrane</keyword>
<dbReference type="CDD" id="cd11061">
    <property type="entry name" value="CYP67-like"/>
    <property type="match status" value="1"/>
</dbReference>
<dbReference type="STRING" id="745531.A0A0C3PUZ8"/>
<dbReference type="PANTHER" id="PTHR24305">
    <property type="entry name" value="CYTOCHROME P450"/>
    <property type="match status" value="1"/>
</dbReference>
<dbReference type="Gene3D" id="1.10.630.10">
    <property type="entry name" value="Cytochrome P450"/>
    <property type="match status" value="1"/>
</dbReference>
<evidence type="ECO:0000256" key="2">
    <source>
        <dbReference type="ARBA" id="ARBA00005179"/>
    </source>
</evidence>
<comment type="similarity">
    <text evidence="3">Belongs to the cytochrome P450 family.</text>
</comment>
<evidence type="ECO:0000256" key="9">
    <source>
        <dbReference type="SAM" id="Phobius"/>
    </source>
</evidence>
<dbReference type="InterPro" id="IPR050121">
    <property type="entry name" value="Cytochrome_P450_monoxygenase"/>
</dbReference>
<evidence type="ECO:0000256" key="6">
    <source>
        <dbReference type="ARBA" id="ARBA00023004"/>
    </source>
</evidence>
<comment type="cofactor">
    <cofactor evidence="1 8">
        <name>heme</name>
        <dbReference type="ChEBI" id="CHEBI:30413"/>
    </cofactor>
</comment>
<keyword evidence="7" id="KW-0503">Monooxygenase</keyword>
<evidence type="ECO:0000256" key="4">
    <source>
        <dbReference type="ARBA" id="ARBA00022723"/>
    </source>
</evidence>
<dbReference type="OrthoDB" id="6692864at2759"/>
<keyword evidence="9" id="KW-0812">Transmembrane</keyword>
<evidence type="ECO:0000256" key="8">
    <source>
        <dbReference type="PIRSR" id="PIRSR602401-1"/>
    </source>
</evidence>
<dbReference type="GO" id="GO:0016705">
    <property type="term" value="F:oxidoreductase activity, acting on paired donors, with incorporation or reduction of molecular oxygen"/>
    <property type="evidence" value="ECO:0007669"/>
    <property type="project" value="InterPro"/>
</dbReference>
<evidence type="ECO:0000256" key="5">
    <source>
        <dbReference type="ARBA" id="ARBA00023002"/>
    </source>
</evidence>
<evidence type="ECO:0000256" key="1">
    <source>
        <dbReference type="ARBA" id="ARBA00001971"/>
    </source>
</evidence>
<keyword evidence="11" id="KW-1185">Reference proteome</keyword>
<keyword evidence="9" id="KW-1133">Transmembrane helix</keyword>
<proteinExistence type="inferred from homology"/>
<reference evidence="10 11" key="1">
    <citation type="journal article" date="2014" name="PLoS Genet.">
        <title>Analysis of the Phlebiopsis gigantea genome, transcriptome and secretome provides insight into its pioneer colonization strategies of wood.</title>
        <authorList>
            <person name="Hori C."/>
            <person name="Ishida T."/>
            <person name="Igarashi K."/>
            <person name="Samejima M."/>
            <person name="Suzuki H."/>
            <person name="Master E."/>
            <person name="Ferreira P."/>
            <person name="Ruiz-Duenas F.J."/>
            <person name="Held B."/>
            <person name="Canessa P."/>
            <person name="Larrondo L.F."/>
            <person name="Schmoll M."/>
            <person name="Druzhinina I.S."/>
            <person name="Kubicek C.P."/>
            <person name="Gaskell J.A."/>
            <person name="Kersten P."/>
            <person name="St John F."/>
            <person name="Glasner J."/>
            <person name="Sabat G."/>
            <person name="Splinter BonDurant S."/>
            <person name="Syed K."/>
            <person name="Yadav J."/>
            <person name="Mgbeahuruike A.C."/>
            <person name="Kovalchuk A."/>
            <person name="Asiegbu F.O."/>
            <person name="Lackner G."/>
            <person name="Hoffmeister D."/>
            <person name="Rencoret J."/>
            <person name="Gutierrez A."/>
            <person name="Sun H."/>
            <person name="Lindquist E."/>
            <person name="Barry K."/>
            <person name="Riley R."/>
            <person name="Grigoriev I.V."/>
            <person name="Henrissat B."/>
            <person name="Kues U."/>
            <person name="Berka R.M."/>
            <person name="Martinez A.T."/>
            <person name="Covert S.F."/>
            <person name="Blanchette R.A."/>
            <person name="Cullen D."/>
        </authorList>
    </citation>
    <scope>NUCLEOTIDE SEQUENCE [LARGE SCALE GENOMIC DNA]</scope>
    <source>
        <strain evidence="10 11">11061_1 CR5-6</strain>
    </source>
</reference>
<protein>
    <submittedName>
        <fullName evidence="10">Uncharacterized protein</fullName>
    </submittedName>
</protein>
<dbReference type="SUPFAM" id="SSF48264">
    <property type="entry name" value="Cytochrome P450"/>
    <property type="match status" value="1"/>
</dbReference>
<organism evidence="10 11">
    <name type="scientific">Phlebiopsis gigantea (strain 11061_1 CR5-6)</name>
    <name type="common">White-rot fungus</name>
    <name type="synonym">Peniophora gigantea</name>
    <dbReference type="NCBI Taxonomy" id="745531"/>
    <lineage>
        <taxon>Eukaryota</taxon>
        <taxon>Fungi</taxon>
        <taxon>Dikarya</taxon>
        <taxon>Basidiomycota</taxon>
        <taxon>Agaricomycotina</taxon>
        <taxon>Agaricomycetes</taxon>
        <taxon>Polyporales</taxon>
        <taxon>Phanerochaetaceae</taxon>
        <taxon>Phlebiopsis</taxon>
    </lineage>
</organism>
<accession>A0A0C3PUZ8</accession>
<sequence>MGTLSYDADPRLLVVTASFSTYYLYKRFEPSRPAVHAALLLGIPTLLCFYLNAQLSVLQAVGVLLSHWSLILAFTAIYRLSPIHPLAKYPGPALAKLTKFYVAYRNARGDLYVHVRKLHQQYGDVVRVGGSHGPNELSFNRVDALQPIYASKTMKKGPYYDTRKQDDVNTQLDGVREFTAHAARRRPWTKALSPVNIKQYDEVVVQKSRELIEELAKRQGETIDLSHWMNLYGFDFMGHLAFGREFGMLKAGKDTSGLIHVVEEGVYASGFISQFPWILPIFALVPAANKGLLTMQRMSAGFASDRTKAGAHIKDLYYYLTEDESAAQSGVRPDELIADGMLAVIAGSDTTAIVLSHFLYYMMRHPECAEHLRREIDKAFPNGEEPLDFARLAELPYLNACINEALRLLPPALSGLQRRVELGSGGAMVGPYFVPEGTQVSVPMYTLHRNLQEFSPLPDTFWPDRWLTEDTYVLPTGEVISKDQVVTNKAAFVPFSLGPQNCVGKALAQVELRAIAAALVQRFDVRKAKEYDLESWEKDLGDAYITLRGPLPAVLTPRQPA</sequence>
<keyword evidence="8" id="KW-0349">Heme</keyword>
<dbReference type="PRINTS" id="PR00385">
    <property type="entry name" value="P450"/>
</dbReference>
<dbReference type="PANTHER" id="PTHR24305:SF187">
    <property type="entry name" value="P450, PUTATIVE (EUROFUNG)-RELATED"/>
    <property type="match status" value="1"/>
</dbReference>
<comment type="pathway">
    <text evidence="2">Secondary metabolite biosynthesis.</text>
</comment>
<dbReference type="AlphaFoldDB" id="A0A0C3PUZ8"/>
<dbReference type="InterPro" id="IPR002401">
    <property type="entry name" value="Cyt_P450_E_grp-I"/>
</dbReference>
<feature type="binding site" description="axial binding residue" evidence="8">
    <location>
        <position position="502"/>
    </location>
    <ligand>
        <name>heme</name>
        <dbReference type="ChEBI" id="CHEBI:30413"/>
    </ligand>
    <ligandPart>
        <name>Fe</name>
        <dbReference type="ChEBI" id="CHEBI:18248"/>
    </ligandPart>
</feature>
<gene>
    <name evidence="10" type="ORF">PHLGIDRAFT_124750</name>
</gene>
<feature type="transmembrane region" description="Helical" evidence="9">
    <location>
        <begin position="34"/>
        <end position="52"/>
    </location>
</feature>
<dbReference type="HOGENOM" id="CLU_001570_14_10_1"/>
<evidence type="ECO:0000313" key="11">
    <source>
        <dbReference type="Proteomes" id="UP000053257"/>
    </source>
</evidence>
<feature type="transmembrane region" description="Helical" evidence="9">
    <location>
        <begin position="58"/>
        <end position="78"/>
    </location>
</feature>
<keyword evidence="6 8" id="KW-0408">Iron</keyword>
<dbReference type="EMBL" id="KN840445">
    <property type="protein sequence ID" value="KIP11608.1"/>
    <property type="molecule type" value="Genomic_DNA"/>
</dbReference>
<dbReference type="Proteomes" id="UP000053257">
    <property type="component" value="Unassembled WGS sequence"/>
</dbReference>
<keyword evidence="5" id="KW-0560">Oxidoreductase</keyword>